<protein>
    <submittedName>
        <fullName evidence="4">CX domain-containing protein</fullName>
    </submittedName>
</protein>
<evidence type="ECO:0000313" key="4">
    <source>
        <dbReference type="WBParaSite" id="EEL_0000227001-mRNA-1"/>
    </source>
</evidence>
<name>A0A0R3RLB1_9BILA</name>
<feature type="chain" id="PRO_5006447606" evidence="1">
    <location>
        <begin position="19"/>
        <end position="272"/>
    </location>
</feature>
<dbReference type="PANTHER" id="PTHR47520:SF8">
    <property type="entry name" value="CX DOMAIN-CONTAINING PROTEIN"/>
    <property type="match status" value="1"/>
</dbReference>
<dbReference type="PANTHER" id="PTHR47520">
    <property type="entry name" value="CX DOMAIN-CONTAINING PROTEIN-RELATED"/>
    <property type="match status" value="1"/>
</dbReference>
<dbReference type="InterPro" id="IPR002619">
    <property type="entry name" value="CX"/>
</dbReference>
<feature type="domain" description="CX" evidence="2">
    <location>
        <begin position="199"/>
        <end position="233"/>
    </location>
</feature>
<dbReference type="AlphaFoldDB" id="A0A0R3RLB1"/>
<organism evidence="3 4">
    <name type="scientific">Elaeophora elaphi</name>
    <dbReference type="NCBI Taxonomy" id="1147741"/>
    <lineage>
        <taxon>Eukaryota</taxon>
        <taxon>Metazoa</taxon>
        <taxon>Ecdysozoa</taxon>
        <taxon>Nematoda</taxon>
        <taxon>Chromadorea</taxon>
        <taxon>Rhabditida</taxon>
        <taxon>Spirurina</taxon>
        <taxon>Spiruromorpha</taxon>
        <taxon>Filarioidea</taxon>
        <taxon>Onchocercidae</taxon>
        <taxon>Elaeophora</taxon>
    </lineage>
</organism>
<dbReference type="Pfam" id="PF01705">
    <property type="entry name" value="CX"/>
    <property type="match status" value="1"/>
</dbReference>
<evidence type="ECO:0000313" key="3">
    <source>
        <dbReference type="Proteomes" id="UP000050640"/>
    </source>
</evidence>
<reference evidence="4" key="1">
    <citation type="submission" date="2017-02" db="UniProtKB">
        <authorList>
            <consortium name="WormBaseParasite"/>
        </authorList>
    </citation>
    <scope>IDENTIFICATION</scope>
</reference>
<evidence type="ECO:0000259" key="2">
    <source>
        <dbReference type="Pfam" id="PF01705"/>
    </source>
</evidence>
<dbReference type="WBParaSite" id="EEL_0000227001-mRNA-1">
    <property type="protein sequence ID" value="EEL_0000227001-mRNA-1"/>
    <property type="gene ID" value="EEL_0000227001"/>
</dbReference>
<accession>A0A0R3RLB1</accession>
<evidence type="ECO:0000256" key="1">
    <source>
        <dbReference type="SAM" id="SignalP"/>
    </source>
</evidence>
<dbReference type="STRING" id="1147741.A0A0R3RLB1"/>
<dbReference type="Proteomes" id="UP000050640">
    <property type="component" value="Unplaced"/>
</dbReference>
<keyword evidence="1" id="KW-0732">Signal</keyword>
<feature type="signal peptide" evidence="1">
    <location>
        <begin position="1"/>
        <end position="18"/>
    </location>
</feature>
<proteinExistence type="predicted"/>
<keyword evidence="3" id="KW-1185">Reference proteome</keyword>
<sequence length="272" mass="29512">MYRTVVCLLLLTSGISNALKINMGRNRGSSAARVNLPHLNHPPGGGYRLQQGAYHPQQSAHYPQQSGHYPQQNNFHQPVASGYHPNRAGGYHQRSGFAPIQTKTSNKGTFGKAFVGGALGAAAGLATFELGKAILHSASEPLRTPNGQNYYFDERNHQPKSGYFMCSMPMEEVVKTLQESSTPAPTTGGSTNSTAMTPEQFFKTVQFQDGSRPKSLTWNCKSGTEVCCGTDCCPAQPLPEQQHVSRGGLAHHGKPLWVVFVSVLVLLIPLRH</sequence>